<dbReference type="RefSeq" id="WP_203365488.1">
    <property type="nucleotide sequence ID" value="NZ_WSFT01000019.1"/>
</dbReference>
<dbReference type="AlphaFoldDB" id="A0A942UZZ2"/>
<organism evidence="1 2">
    <name type="scientific">Anaeromonas frigoriresistens</name>
    <dbReference type="NCBI Taxonomy" id="2683708"/>
    <lineage>
        <taxon>Bacteria</taxon>
        <taxon>Bacillati</taxon>
        <taxon>Bacillota</taxon>
        <taxon>Tissierellia</taxon>
        <taxon>Tissierellales</taxon>
        <taxon>Thermohalobacteraceae</taxon>
        <taxon>Anaeromonas</taxon>
    </lineage>
</organism>
<name>A0A942UZZ2_9FIRM</name>
<dbReference type="EMBL" id="WSFT01000019">
    <property type="protein sequence ID" value="MBS4537557.1"/>
    <property type="molecule type" value="Genomic_DNA"/>
</dbReference>
<keyword evidence="2" id="KW-1185">Reference proteome</keyword>
<protein>
    <submittedName>
        <fullName evidence="1">Uncharacterized protein</fullName>
    </submittedName>
</protein>
<proteinExistence type="predicted"/>
<evidence type="ECO:0000313" key="1">
    <source>
        <dbReference type="EMBL" id="MBS4537557.1"/>
    </source>
</evidence>
<accession>A0A942UZZ2</accession>
<evidence type="ECO:0000313" key="2">
    <source>
        <dbReference type="Proteomes" id="UP000724672"/>
    </source>
</evidence>
<dbReference type="Proteomes" id="UP000724672">
    <property type="component" value="Unassembled WGS sequence"/>
</dbReference>
<gene>
    <name evidence="1" type="ORF">GOQ27_03730</name>
</gene>
<comment type="caution">
    <text evidence="1">The sequence shown here is derived from an EMBL/GenBank/DDBJ whole genome shotgun (WGS) entry which is preliminary data.</text>
</comment>
<sequence length="313" mass="36778">MEGFIYIISARTYNDELRTKKFYKHIPEFIFKNIDSKLYGNIVNEFKVKDETIGYSVGLTTIENLGEEELLYRIEESLENKLPIKKINSIIFEKNYNLSLTKKLIDKEILIATDRSKEIKVQTIPLVLKRILANIDEFNMEIELLIIPKVEGDIDCILHKFSSDVKFISIYTENEELGNKIINKVMNDTGLAIGIISDISKINRFDIIINFKDDIKFKKWVKQKSIIFNIYNNISYDNKKGIVIDDFTFNNSGIIKNTNIRMDEIKEIPSIIYSYNNKFAERDFRRLRVGKNLYSIKEFCDKYSMKTKYLTVK</sequence>
<reference evidence="1" key="1">
    <citation type="submission" date="2019-12" db="EMBL/GenBank/DDBJ databases">
        <title>Clostridiaceae gen. nov. sp. nov., isolated from sediment in Xinjiang, China.</title>
        <authorList>
            <person name="Zhang R."/>
        </authorList>
    </citation>
    <scope>NUCLEOTIDE SEQUENCE</scope>
    <source>
        <strain evidence="1">D2Q-11</strain>
    </source>
</reference>